<protein>
    <recommendedName>
        <fullName evidence="3">TonB-dependent receptor</fullName>
    </recommendedName>
</protein>
<sequence length="255" mass="29445">MKKLLFIFILSTLSISAQERKALYGTTLDAVKSISNAHIINLNTKQGTLSNNSGEFRIFAQPKDSIKISFLGYKTKIWVITLDDFGLQKNKITLIKTPINLDEVKLRKNNLLSFIETDINDVKIKEEVSAESLNLPYAGSRILTVAERRLHTATTSSGGIAIDPLLNWISGRTKKLKRLKVIEDKEKRILRLFNNYQLYINQELKILNEDTYLFVSYCEEDKDFNPLYFKDQISMAHFLQDKSEKFKKLNPKKYN</sequence>
<reference evidence="1 2" key="1">
    <citation type="submission" date="2016-11" db="EMBL/GenBank/DDBJ databases">
        <title>Tenacibaculum sp. LPB0136, isolated from marine environment.</title>
        <authorList>
            <person name="Kim E."/>
            <person name="Yi H."/>
        </authorList>
    </citation>
    <scope>NUCLEOTIDE SEQUENCE [LARGE SCALE GENOMIC DNA]</scope>
    <source>
        <strain evidence="1 2">LPB0136</strain>
    </source>
</reference>
<dbReference type="SUPFAM" id="SSF49464">
    <property type="entry name" value="Carboxypeptidase regulatory domain-like"/>
    <property type="match status" value="1"/>
</dbReference>
<evidence type="ECO:0000313" key="2">
    <source>
        <dbReference type="Proteomes" id="UP000181898"/>
    </source>
</evidence>
<dbReference type="STRING" id="1850252.LPB136_05070"/>
<keyword evidence="2" id="KW-1185">Reference proteome</keyword>
<dbReference type="Proteomes" id="UP000181898">
    <property type="component" value="Chromosome"/>
</dbReference>
<organism evidence="1 2">
    <name type="scientific">Tenacibaculum todarodis</name>
    <dbReference type="NCBI Taxonomy" id="1850252"/>
    <lineage>
        <taxon>Bacteria</taxon>
        <taxon>Pseudomonadati</taxon>
        <taxon>Bacteroidota</taxon>
        <taxon>Flavobacteriia</taxon>
        <taxon>Flavobacteriales</taxon>
        <taxon>Flavobacteriaceae</taxon>
        <taxon>Tenacibaculum</taxon>
    </lineage>
</organism>
<dbReference type="KEGG" id="ten:LPB136_05070"/>
<accession>A0A1L3JHZ9</accession>
<dbReference type="OrthoDB" id="1417583at2"/>
<dbReference type="Pfam" id="PF13715">
    <property type="entry name" value="CarbopepD_reg_2"/>
    <property type="match status" value="1"/>
</dbReference>
<proteinExistence type="predicted"/>
<dbReference type="InterPro" id="IPR008969">
    <property type="entry name" value="CarboxyPept-like_regulatory"/>
</dbReference>
<evidence type="ECO:0000313" key="1">
    <source>
        <dbReference type="EMBL" id="APG64770.1"/>
    </source>
</evidence>
<evidence type="ECO:0008006" key="3">
    <source>
        <dbReference type="Google" id="ProtNLM"/>
    </source>
</evidence>
<gene>
    <name evidence="1" type="ORF">LPB136_05070</name>
</gene>
<dbReference type="EMBL" id="CP018155">
    <property type="protein sequence ID" value="APG64770.1"/>
    <property type="molecule type" value="Genomic_DNA"/>
</dbReference>
<name>A0A1L3JHZ9_9FLAO</name>
<dbReference type="RefSeq" id="WP_072555095.1">
    <property type="nucleotide sequence ID" value="NZ_CP018155.1"/>
</dbReference>
<dbReference type="AlphaFoldDB" id="A0A1L3JHZ9"/>